<feature type="domain" description="Protein kinase" evidence="10">
    <location>
        <begin position="767"/>
        <end position="891"/>
    </location>
</feature>
<proteinExistence type="predicted"/>
<dbReference type="GO" id="GO:0051897">
    <property type="term" value="P:positive regulation of phosphatidylinositol 3-kinase/protein kinase B signal transduction"/>
    <property type="evidence" value="ECO:0007669"/>
    <property type="project" value="TreeGrafter"/>
</dbReference>
<keyword evidence="6" id="KW-0675">Receptor</keyword>
<dbReference type="Proteomes" id="UP000006671">
    <property type="component" value="Unassembled WGS sequence"/>
</dbReference>
<dbReference type="GO" id="GO:0005886">
    <property type="term" value="C:plasma membrane"/>
    <property type="evidence" value="ECO:0007669"/>
    <property type="project" value="TreeGrafter"/>
</dbReference>
<dbReference type="InterPro" id="IPR001245">
    <property type="entry name" value="Ser-Thr/Tyr_kinase_cat_dom"/>
</dbReference>
<evidence type="ECO:0000256" key="9">
    <source>
        <dbReference type="SAM" id="Phobius"/>
    </source>
</evidence>
<dbReference type="PROSITE" id="PS00107">
    <property type="entry name" value="PROTEIN_KINASE_ATP"/>
    <property type="match status" value="1"/>
</dbReference>
<evidence type="ECO:0000256" key="7">
    <source>
        <dbReference type="ARBA" id="ARBA00023180"/>
    </source>
</evidence>
<dbReference type="InParanoid" id="D2W479"/>
<name>D2W479_NAEGR</name>
<dbReference type="SUPFAM" id="SSF56112">
    <property type="entry name" value="Protein kinase-like (PK-like)"/>
    <property type="match status" value="1"/>
</dbReference>
<evidence type="ECO:0000313" key="12">
    <source>
        <dbReference type="Proteomes" id="UP000006671"/>
    </source>
</evidence>
<dbReference type="InterPro" id="IPR017441">
    <property type="entry name" value="Protein_kinase_ATP_BS"/>
</dbReference>
<dbReference type="InterPro" id="IPR000719">
    <property type="entry name" value="Prot_kinase_dom"/>
</dbReference>
<dbReference type="OrthoDB" id="3236663at2759"/>
<dbReference type="VEuPathDB" id="AmoebaDB:NAEGRDRAFT_76208"/>
<dbReference type="PANTHER" id="PTHR24416">
    <property type="entry name" value="TYROSINE-PROTEIN KINASE RECEPTOR"/>
    <property type="match status" value="1"/>
</dbReference>
<keyword evidence="12" id="KW-1185">Reference proteome</keyword>
<dbReference type="STRING" id="5762.D2W479"/>
<dbReference type="GO" id="GO:0043235">
    <property type="term" value="C:receptor complex"/>
    <property type="evidence" value="ECO:0007669"/>
    <property type="project" value="TreeGrafter"/>
</dbReference>
<dbReference type="AlphaFoldDB" id="D2W479"/>
<gene>
    <name evidence="11" type="ORF">NAEGRDRAFT_76208</name>
</gene>
<evidence type="ECO:0000256" key="8">
    <source>
        <dbReference type="PROSITE-ProRule" id="PRU10141"/>
    </source>
</evidence>
<evidence type="ECO:0000313" key="11">
    <source>
        <dbReference type="EMBL" id="EFC36133.1"/>
    </source>
</evidence>
<evidence type="ECO:0000259" key="10">
    <source>
        <dbReference type="PROSITE" id="PS50011"/>
    </source>
</evidence>
<evidence type="ECO:0000256" key="3">
    <source>
        <dbReference type="ARBA" id="ARBA00022729"/>
    </source>
</evidence>
<sequence>MARREFTPYGHKVNYSSPPSSVSLDQQLPFSSSDDYSIVYVQPSSLNTEHNCTSPNNPCKSVEDAISYANSIGNTRVHVYLMDGEYKCGMAPYQPLQSLILEPFNQSKRIQFKCNGRSLFTYLNAMNRLKLSRLELYDFSMNNDDNTLVSVPLIEIENSILNNSLIYESSRQFGTISVSIVNSQLEFVEFYATVTANFTDSTLRNIKHVQEIPSFDPGTFFNNCTIEKYQFISSSQEDMFAVEQGFSLFHSRVKDSDFLIYRTSTSHISHNTFTGSVTIRQSFLTSSKFENNKVSNGDFQFSAYYINVLYIGWNDFNNLLSNNPVFQIANTLQTMFQVNNFDNVKNGISVSQSNYISLFQTNFRNTSISLRVDSLMDVVQSSFLLDSCDFNNNGDLTIPNGVYIKANTIQIKDGYFNGNKAVKGGAVYIEGLTIALDLLAYNNSALMGGAIYAKLLGTDPLELRATMDYNTAQLGGAIFVENPKPFVILDYLECKYSRALFSGGCIYISEPGPYIESSFLLKDHNEAGSYGDFIGEPLNNITLSVDVISGNNTVVTKVIENQDIIYSQYPGQELTISIENLQTYNNGERVPVKKLQSQVDVFVSLSDGMIYSKKFIPNQLNAVTYSLAIEERQLKQVHGHITIQNIVQNITINILDCPKGKELQNPLSTGFVCYDTIVDNSALIIIPISVVLGILLMIVIILLLILTFRGVRHIYVKLNRLKRKEIAEKNLEDKIIENSFYYESQPLLVNSNNSNSSQSLIIPIEEISIEKKIGEGSNGIVYLGKWKGKQVAIKSLKSDTIGDEIGDFEREAAILNSLSHPNIVKFYGISMTSNHRYMVVEYINHGSLDRLIYNSRIGVSTLNLKRKLDILISVANGMKYLHTLNPPIIHR</sequence>
<dbReference type="GO" id="GO:0005524">
    <property type="term" value="F:ATP binding"/>
    <property type="evidence" value="ECO:0007669"/>
    <property type="project" value="UniProtKB-UniRule"/>
</dbReference>
<keyword evidence="5 9" id="KW-0472">Membrane</keyword>
<feature type="transmembrane region" description="Helical" evidence="9">
    <location>
        <begin position="682"/>
        <end position="708"/>
    </location>
</feature>
<dbReference type="GO" id="GO:0007169">
    <property type="term" value="P:cell surface receptor protein tyrosine kinase signaling pathway"/>
    <property type="evidence" value="ECO:0007669"/>
    <property type="project" value="TreeGrafter"/>
</dbReference>
<reference evidence="11 12" key="1">
    <citation type="journal article" date="2010" name="Cell">
        <title>The genome of Naegleria gruberi illuminates early eukaryotic versatility.</title>
        <authorList>
            <person name="Fritz-Laylin L.K."/>
            <person name="Prochnik S.E."/>
            <person name="Ginger M.L."/>
            <person name="Dacks J.B."/>
            <person name="Carpenter M.L."/>
            <person name="Field M.C."/>
            <person name="Kuo A."/>
            <person name="Paredez A."/>
            <person name="Chapman J."/>
            <person name="Pham J."/>
            <person name="Shu S."/>
            <person name="Neupane R."/>
            <person name="Cipriano M."/>
            <person name="Mancuso J."/>
            <person name="Tu H."/>
            <person name="Salamov A."/>
            <person name="Lindquist E."/>
            <person name="Shapiro H."/>
            <person name="Lucas S."/>
            <person name="Grigoriev I.V."/>
            <person name="Cande W.Z."/>
            <person name="Fulton C."/>
            <person name="Rokhsar D.S."/>
            <person name="Dawson S.C."/>
        </authorList>
    </citation>
    <scope>NUCLEOTIDE SEQUENCE [LARGE SCALE GENOMIC DNA]</scope>
    <source>
        <strain evidence="11 12">NEG-M</strain>
    </source>
</reference>
<evidence type="ECO:0000256" key="5">
    <source>
        <dbReference type="ARBA" id="ARBA00023136"/>
    </source>
</evidence>
<dbReference type="GO" id="GO:0004714">
    <property type="term" value="F:transmembrane receptor protein tyrosine kinase activity"/>
    <property type="evidence" value="ECO:0007669"/>
    <property type="project" value="TreeGrafter"/>
</dbReference>
<keyword evidence="8" id="KW-0547">Nucleotide-binding</keyword>
<protein>
    <submittedName>
        <fullName evidence="11">Predicted protein</fullName>
    </submittedName>
</protein>
<evidence type="ECO:0000256" key="2">
    <source>
        <dbReference type="ARBA" id="ARBA00022692"/>
    </source>
</evidence>
<evidence type="ECO:0000256" key="4">
    <source>
        <dbReference type="ARBA" id="ARBA00022989"/>
    </source>
</evidence>
<keyword evidence="2 9" id="KW-0812">Transmembrane</keyword>
<dbReference type="eggNOG" id="KOG0192">
    <property type="taxonomic scope" value="Eukaryota"/>
</dbReference>
<evidence type="ECO:0000256" key="6">
    <source>
        <dbReference type="ARBA" id="ARBA00023170"/>
    </source>
</evidence>
<evidence type="ECO:0000256" key="1">
    <source>
        <dbReference type="ARBA" id="ARBA00004167"/>
    </source>
</evidence>
<dbReference type="KEGG" id="ngr:NAEGRDRAFT_76208"/>
<organism evidence="12">
    <name type="scientific">Naegleria gruberi</name>
    <name type="common">Amoeba</name>
    <dbReference type="NCBI Taxonomy" id="5762"/>
    <lineage>
        <taxon>Eukaryota</taxon>
        <taxon>Discoba</taxon>
        <taxon>Heterolobosea</taxon>
        <taxon>Tetramitia</taxon>
        <taxon>Eutetramitia</taxon>
        <taxon>Vahlkampfiidae</taxon>
        <taxon>Naegleria</taxon>
    </lineage>
</organism>
<dbReference type="PANTHER" id="PTHR24416:SF349">
    <property type="entry name" value="TYROSINE-PROTEIN KINASE RYK"/>
    <property type="match status" value="1"/>
</dbReference>
<dbReference type="RefSeq" id="XP_002668877.1">
    <property type="nucleotide sequence ID" value="XM_002668831.1"/>
</dbReference>
<dbReference type="SUPFAM" id="SSF51126">
    <property type="entry name" value="Pectin lyase-like"/>
    <property type="match status" value="1"/>
</dbReference>
<dbReference type="InterPro" id="IPR050122">
    <property type="entry name" value="RTK"/>
</dbReference>
<dbReference type="InterPro" id="IPR011050">
    <property type="entry name" value="Pectin_lyase_fold/virulence"/>
</dbReference>
<keyword evidence="3" id="KW-0732">Signal</keyword>
<feature type="binding site" evidence="8">
    <location>
        <position position="794"/>
    </location>
    <ligand>
        <name>ATP</name>
        <dbReference type="ChEBI" id="CHEBI:30616"/>
    </ligand>
</feature>
<dbReference type="GeneID" id="8860461"/>
<dbReference type="Gene3D" id="1.10.510.10">
    <property type="entry name" value="Transferase(Phosphotransferase) domain 1"/>
    <property type="match status" value="1"/>
</dbReference>
<dbReference type="PROSITE" id="PS50011">
    <property type="entry name" value="PROTEIN_KINASE_DOM"/>
    <property type="match status" value="1"/>
</dbReference>
<accession>D2W479</accession>
<comment type="subcellular location">
    <subcellularLocation>
        <location evidence="1">Membrane</location>
        <topology evidence="1">Single-pass membrane protein</topology>
    </subcellularLocation>
</comment>
<dbReference type="InterPro" id="IPR011009">
    <property type="entry name" value="Kinase-like_dom_sf"/>
</dbReference>
<keyword evidence="7" id="KW-0325">Glycoprotein</keyword>
<keyword evidence="8" id="KW-0067">ATP-binding</keyword>
<keyword evidence="4 9" id="KW-1133">Transmembrane helix</keyword>
<dbReference type="Pfam" id="PF07714">
    <property type="entry name" value="PK_Tyr_Ser-Thr"/>
    <property type="match status" value="1"/>
</dbReference>
<dbReference type="EMBL" id="GG738940">
    <property type="protein sequence ID" value="EFC36133.1"/>
    <property type="molecule type" value="Genomic_DNA"/>
</dbReference>